<dbReference type="GO" id="GO:0009247">
    <property type="term" value="P:glycolipid biosynthetic process"/>
    <property type="evidence" value="ECO:0007669"/>
    <property type="project" value="UniProtKB-ARBA"/>
</dbReference>
<evidence type="ECO:0000313" key="7">
    <source>
        <dbReference type="EMBL" id="QQG35136.1"/>
    </source>
</evidence>
<dbReference type="GO" id="GO:0005886">
    <property type="term" value="C:plasma membrane"/>
    <property type="evidence" value="ECO:0007669"/>
    <property type="project" value="UniProtKB-SubCell"/>
</dbReference>
<comment type="subcellular location">
    <subcellularLocation>
        <location evidence="1">Cell inner membrane</location>
    </subcellularLocation>
</comment>
<reference evidence="7 8" key="1">
    <citation type="submission" date="2020-07" db="EMBL/GenBank/DDBJ databases">
        <title>Huge and variable diversity of episymbiotic CPR bacteria and DPANN archaea in groundwater ecosystems.</title>
        <authorList>
            <person name="He C.Y."/>
            <person name="Keren R."/>
            <person name="Whittaker M."/>
            <person name="Farag I.F."/>
            <person name="Doudna J."/>
            <person name="Cate J.H.D."/>
            <person name="Banfield J.F."/>
        </authorList>
    </citation>
    <scope>NUCLEOTIDE SEQUENCE [LARGE SCALE GENOMIC DNA]</scope>
    <source>
        <strain evidence="7">NC_groundwater_70_Ag_B-0.1um_54_66</strain>
    </source>
</reference>
<keyword evidence="5" id="KW-0472">Membrane</keyword>
<evidence type="ECO:0000256" key="3">
    <source>
        <dbReference type="ARBA" id="ARBA00022519"/>
    </source>
</evidence>
<keyword evidence="2" id="KW-1003">Cell membrane</keyword>
<protein>
    <submittedName>
        <fullName evidence="7">Lysophospholipid acyltransferase family protein</fullName>
    </submittedName>
</protein>
<proteinExistence type="predicted"/>
<dbReference type="PANTHER" id="PTHR30606:SF9">
    <property type="entry name" value="LIPID A BIOSYNTHESIS LAUROYLTRANSFERASE"/>
    <property type="match status" value="1"/>
</dbReference>
<name>A0A7T5UGM9_9BACT</name>
<dbReference type="AlphaFoldDB" id="A0A7T5UGM9"/>
<dbReference type="GO" id="GO:0016746">
    <property type="term" value="F:acyltransferase activity"/>
    <property type="evidence" value="ECO:0007669"/>
    <property type="project" value="UniProtKB-KW"/>
</dbReference>
<sequence length="288" mass="32297">MKQFRYILESLVLLAFYGLCDILPAAAASGMGGWIGRHIGPRLAASRKARKNLQDSLPQLDDAAQDQAIRAMWDNLGRVIAEYPHLETIGRHHVELQGVEVIRHALSQSQPVILFGAHLANWEVMAPALLDKTGLKLGLVYRAPNNPVSDRLLDYARSLHGKLETIPKSRAGTRRLVQTLKEGNSIGILIDQKYNEGVSVAFFGRPAMTSPAFVQLARKYDACLIPFRCRRNNGCDFTVTFESPLSLDGDEIDVIARAHARLEDWIAQKPGDWMWLHRRWGKNEIQEA</sequence>
<evidence type="ECO:0000256" key="1">
    <source>
        <dbReference type="ARBA" id="ARBA00004533"/>
    </source>
</evidence>
<keyword evidence="4 7" id="KW-0808">Transferase</keyword>
<evidence type="ECO:0000256" key="4">
    <source>
        <dbReference type="ARBA" id="ARBA00022679"/>
    </source>
</evidence>
<dbReference type="EMBL" id="CP066681">
    <property type="protein sequence ID" value="QQG35136.1"/>
    <property type="molecule type" value="Genomic_DNA"/>
</dbReference>
<evidence type="ECO:0000256" key="6">
    <source>
        <dbReference type="ARBA" id="ARBA00023315"/>
    </source>
</evidence>
<accession>A0A7T5UGM9</accession>
<dbReference type="Pfam" id="PF03279">
    <property type="entry name" value="Lip_A_acyltrans"/>
    <property type="match status" value="1"/>
</dbReference>
<organism evidence="7 8">
    <name type="scientific">Micavibrio aeruginosavorus</name>
    <dbReference type="NCBI Taxonomy" id="349221"/>
    <lineage>
        <taxon>Bacteria</taxon>
        <taxon>Pseudomonadati</taxon>
        <taxon>Bdellovibrionota</taxon>
        <taxon>Bdellovibrionia</taxon>
        <taxon>Bdellovibrionales</taxon>
        <taxon>Pseudobdellovibrionaceae</taxon>
        <taxon>Micavibrio</taxon>
    </lineage>
</organism>
<dbReference type="Proteomes" id="UP000595362">
    <property type="component" value="Chromosome"/>
</dbReference>
<dbReference type="InterPro" id="IPR004960">
    <property type="entry name" value="LipA_acyltrans"/>
</dbReference>
<keyword evidence="3" id="KW-0997">Cell inner membrane</keyword>
<evidence type="ECO:0000256" key="2">
    <source>
        <dbReference type="ARBA" id="ARBA00022475"/>
    </source>
</evidence>
<evidence type="ECO:0000313" key="8">
    <source>
        <dbReference type="Proteomes" id="UP000595362"/>
    </source>
</evidence>
<dbReference type="PANTHER" id="PTHR30606">
    <property type="entry name" value="LIPID A BIOSYNTHESIS LAUROYL ACYLTRANSFERASE"/>
    <property type="match status" value="1"/>
</dbReference>
<evidence type="ECO:0000256" key="5">
    <source>
        <dbReference type="ARBA" id="ARBA00023136"/>
    </source>
</evidence>
<keyword evidence="6 7" id="KW-0012">Acyltransferase</keyword>
<dbReference type="CDD" id="cd07984">
    <property type="entry name" value="LPLAT_LABLAT-like"/>
    <property type="match status" value="1"/>
</dbReference>
<gene>
    <name evidence="7" type="ORF">HYS17_06055</name>
</gene>